<dbReference type="Proteomes" id="UP001427805">
    <property type="component" value="Unassembled WGS sequence"/>
</dbReference>
<name>A0ABV0BBH9_9SPHN</name>
<organism evidence="1 2">
    <name type="scientific">Sphingomonas rustica</name>
    <dbReference type="NCBI Taxonomy" id="3103142"/>
    <lineage>
        <taxon>Bacteria</taxon>
        <taxon>Pseudomonadati</taxon>
        <taxon>Pseudomonadota</taxon>
        <taxon>Alphaproteobacteria</taxon>
        <taxon>Sphingomonadales</taxon>
        <taxon>Sphingomonadaceae</taxon>
        <taxon>Sphingomonas</taxon>
    </lineage>
</organism>
<keyword evidence="2" id="KW-1185">Reference proteome</keyword>
<gene>
    <name evidence="1" type="ORF">TPR58_17235</name>
</gene>
<accession>A0ABV0BBH9</accession>
<evidence type="ECO:0000313" key="2">
    <source>
        <dbReference type="Proteomes" id="UP001427805"/>
    </source>
</evidence>
<comment type="caution">
    <text evidence="1">The sequence shown here is derived from an EMBL/GenBank/DDBJ whole genome shotgun (WGS) entry which is preliminary data.</text>
</comment>
<sequence>MPSRRDFLGETALLTVFDSTRVSALSDQYQYDSLGCLVAVEAICGPGPQK</sequence>
<proteinExistence type="predicted"/>
<reference evidence="1 2" key="1">
    <citation type="submission" date="2024-05" db="EMBL/GenBank/DDBJ databases">
        <title>Sphingomonas sp. HF-S3 16S ribosomal RNA gene Genome sequencing and assembly.</title>
        <authorList>
            <person name="Lee H."/>
        </authorList>
    </citation>
    <scope>NUCLEOTIDE SEQUENCE [LARGE SCALE GENOMIC DNA]</scope>
    <source>
        <strain evidence="1 2">HF-S3</strain>
    </source>
</reference>
<dbReference type="EMBL" id="JBDIZK010000011">
    <property type="protein sequence ID" value="MEN3748923.1"/>
    <property type="molecule type" value="Genomic_DNA"/>
</dbReference>
<evidence type="ECO:0000313" key="1">
    <source>
        <dbReference type="EMBL" id="MEN3748923.1"/>
    </source>
</evidence>
<protein>
    <submittedName>
        <fullName evidence="1">Uncharacterized protein</fullName>
    </submittedName>
</protein>